<evidence type="ECO:0000313" key="2">
    <source>
        <dbReference type="EMBL" id="RPB03897.1"/>
    </source>
</evidence>
<feature type="compositionally biased region" description="Polar residues" evidence="1">
    <location>
        <begin position="945"/>
        <end position="955"/>
    </location>
</feature>
<protein>
    <submittedName>
        <fullName evidence="2">Uncharacterized protein</fullName>
    </submittedName>
</protein>
<feature type="region of interest" description="Disordered" evidence="1">
    <location>
        <begin position="477"/>
        <end position="523"/>
    </location>
</feature>
<feature type="region of interest" description="Disordered" evidence="1">
    <location>
        <begin position="253"/>
        <end position="283"/>
    </location>
</feature>
<feature type="region of interest" description="Disordered" evidence="1">
    <location>
        <begin position="730"/>
        <end position="767"/>
    </location>
</feature>
<feature type="compositionally biased region" description="Polar residues" evidence="1">
    <location>
        <begin position="357"/>
        <end position="381"/>
    </location>
</feature>
<evidence type="ECO:0000313" key="3">
    <source>
        <dbReference type="Proteomes" id="UP000276215"/>
    </source>
</evidence>
<evidence type="ECO:0000256" key="1">
    <source>
        <dbReference type="SAM" id="MobiDB-lite"/>
    </source>
</evidence>
<proteinExistence type="predicted"/>
<feature type="region of interest" description="Disordered" evidence="1">
    <location>
        <begin position="160"/>
        <end position="210"/>
    </location>
</feature>
<feature type="compositionally biased region" description="Polar residues" evidence="1">
    <location>
        <begin position="839"/>
        <end position="859"/>
    </location>
</feature>
<dbReference type="EMBL" id="ML120361">
    <property type="protein sequence ID" value="RPB03897.1"/>
    <property type="molecule type" value="Genomic_DNA"/>
</dbReference>
<feature type="region of interest" description="Disordered" evidence="1">
    <location>
        <begin position="885"/>
        <end position="964"/>
    </location>
</feature>
<feature type="region of interest" description="Disordered" evidence="1">
    <location>
        <begin position="298"/>
        <end position="381"/>
    </location>
</feature>
<dbReference type="OrthoDB" id="10675460at2759"/>
<feature type="compositionally biased region" description="Low complexity" evidence="1">
    <location>
        <begin position="733"/>
        <end position="744"/>
    </location>
</feature>
<sequence length="1149" mass="124138">MDNGSIPPAQWFSGHGPAEQSTVSLTEAEQVDDNSFKQAPITLDNWNVLTQAQFNRKESQAHNPQYCGIGDEPSANNEASLHLGEDSGVVSHPPILPLNPMGETPTDFKLQIDPRLLGLENSSVYPSPIIALRASSALPGRASLSSSHWYNEGVAAAALARGSQNQQKTSVSEDTSKNVPSKNQSAAVTSVTQSGKQIQNTTAPPTPIEKQKAWKFINTTVADYESPKVHQREYSGLEVTQAEYPEREIVPLNILSPSSPPKAARQHLHQTLPSTSTPSTPPRVARNTALLCRIAGGHQARPPQYHDPPPNSADHAKSFSEGQMLQSNTSSTSEALAPNYHPRFRIPQQPVPAPDSRQFQASGSQSSNERPSGTTSYHNYGASTPLANTTFGDNVIRAHASSFNSALTQNSVKTPLSYESSSYTGPGRQEDLIDLGKPTAIGVIHTSPVSSINYATVDPSFLQRQVILKQHEFLSHHNPGELPAPPQQPVGSWENHVDSSTLNDPLSTYRLATSDGGLQQPEHSLELPFGETDSISEWVASPTSSQNPSSGSADMHQRTIKTAEPVVGQPGTDYRSAWQLVGRGNQMASGNFASTSVPVIEITGTQSSGNRRTGDKVQQIGTQIVTPGVPSTAAPSDNRLQIPADLQSYNRRLPQVSRSTLKQAIGNNAQAQRLPVAGQTQPYVVPSYAHLAGVIPAGVIPPNTAVEDTPGATQHNPIVVAAPLVPVQPDFYTTPTAQQQNAPQDFSRNEFGPRNDEPSSSPNIPRENHLLYPQHVSAQYALPLEPIRRNRYISEEALAMTPRLNAGTLASRQYVPGGIIIDNPIPVSGGSGISSGQSVPASVTNNSLPVSGQHEINPTQPAPRVMSKPSPGVSVVASVIGNKRRLEHDSEDSVPPPAAKRVHLSPRETESGSSQPHSPRVVVDLTFEIDSRNTEPAPSGLIEDVNNSPSDYLSTNPNQQPPQYQTASMTGTQVLSTPPVPVPAPSPPLTMHKFDPIQLTHSLGILYKLVADQDDILKKFAAHQEKYGPCLYGFYMGDTHIPIVSELKMRVTDQDDATMQHQGQYLNDVTERISKIVLDVISNMNFTQSLGQFSAIIYFCQARSLGKKIPAFERIVNTRLMASMIFDQQAGWKALEQRGDTKVEMVVVE</sequence>
<name>A0A3N4K018_9PEZI</name>
<organism evidence="2 3">
    <name type="scientific">Choiromyces venosus 120613-1</name>
    <dbReference type="NCBI Taxonomy" id="1336337"/>
    <lineage>
        <taxon>Eukaryota</taxon>
        <taxon>Fungi</taxon>
        <taxon>Dikarya</taxon>
        <taxon>Ascomycota</taxon>
        <taxon>Pezizomycotina</taxon>
        <taxon>Pezizomycetes</taxon>
        <taxon>Pezizales</taxon>
        <taxon>Tuberaceae</taxon>
        <taxon>Choiromyces</taxon>
    </lineage>
</organism>
<feature type="compositionally biased region" description="Basic and acidic residues" evidence="1">
    <location>
        <begin position="747"/>
        <end position="757"/>
    </location>
</feature>
<accession>A0A3N4K018</accession>
<dbReference type="AlphaFoldDB" id="A0A3N4K018"/>
<gene>
    <name evidence="2" type="ORF">L873DRAFT_1800434</name>
</gene>
<keyword evidence="3" id="KW-1185">Reference proteome</keyword>
<feature type="compositionally biased region" description="Polar residues" evidence="1">
    <location>
        <begin position="162"/>
        <end position="203"/>
    </location>
</feature>
<feature type="region of interest" description="Disordered" evidence="1">
    <location>
        <begin position="833"/>
        <end position="873"/>
    </location>
</feature>
<feature type="compositionally biased region" description="Polar residues" evidence="1">
    <location>
        <begin position="320"/>
        <end position="334"/>
    </location>
</feature>
<dbReference type="Proteomes" id="UP000276215">
    <property type="component" value="Unassembled WGS sequence"/>
</dbReference>
<feature type="region of interest" description="Disordered" evidence="1">
    <location>
        <begin position="1"/>
        <end position="22"/>
    </location>
</feature>
<reference evidence="2 3" key="1">
    <citation type="journal article" date="2018" name="Nat. Ecol. Evol.">
        <title>Pezizomycetes genomes reveal the molecular basis of ectomycorrhizal truffle lifestyle.</title>
        <authorList>
            <person name="Murat C."/>
            <person name="Payen T."/>
            <person name="Noel B."/>
            <person name="Kuo A."/>
            <person name="Morin E."/>
            <person name="Chen J."/>
            <person name="Kohler A."/>
            <person name="Krizsan K."/>
            <person name="Balestrini R."/>
            <person name="Da Silva C."/>
            <person name="Montanini B."/>
            <person name="Hainaut M."/>
            <person name="Levati E."/>
            <person name="Barry K.W."/>
            <person name="Belfiori B."/>
            <person name="Cichocki N."/>
            <person name="Clum A."/>
            <person name="Dockter R.B."/>
            <person name="Fauchery L."/>
            <person name="Guy J."/>
            <person name="Iotti M."/>
            <person name="Le Tacon F."/>
            <person name="Lindquist E.A."/>
            <person name="Lipzen A."/>
            <person name="Malagnac F."/>
            <person name="Mello A."/>
            <person name="Molinier V."/>
            <person name="Miyauchi S."/>
            <person name="Poulain J."/>
            <person name="Riccioni C."/>
            <person name="Rubini A."/>
            <person name="Sitrit Y."/>
            <person name="Splivallo R."/>
            <person name="Traeger S."/>
            <person name="Wang M."/>
            <person name="Zifcakova L."/>
            <person name="Wipf D."/>
            <person name="Zambonelli A."/>
            <person name="Paolocci F."/>
            <person name="Nowrousian M."/>
            <person name="Ottonello S."/>
            <person name="Baldrian P."/>
            <person name="Spatafora J.W."/>
            <person name="Henrissat B."/>
            <person name="Nagy L.G."/>
            <person name="Aury J.M."/>
            <person name="Wincker P."/>
            <person name="Grigoriev I.V."/>
            <person name="Bonfante P."/>
            <person name="Martin F.M."/>
        </authorList>
    </citation>
    <scope>NUCLEOTIDE SEQUENCE [LARGE SCALE GENOMIC DNA]</scope>
    <source>
        <strain evidence="2 3">120613-1</strain>
    </source>
</reference>